<keyword evidence="1" id="KW-0175">Coiled coil</keyword>
<gene>
    <name evidence="3" type="primary">AVEN_11833_1</name>
    <name evidence="3" type="ORF">CEXT_250461</name>
</gene>
<feature type="compositionally biased region" description="Polar residues" evidence="2">
    <location>
        <begin position="48"/>
        <end position="57"/>
    </location>
</feature>
<evidence type="ECO:0000256" key="2">
    <source>
        <dbReference type="SAM" id="MobiDB-lite"/>
    </source>
</evidence>
<feature type="compositionally biased region" description="Basic residues" evidence="2">
    <location>
        <begin position="58"/>
        <end position="69"/>
    </location>
</feature>
<protein>
    <recommendedName>
        <fullName evidence="5">BZIP domain-containing protein</fullName>
    </recommendedName>
</protein>
<comment type="caution">
    <text evidence="3">The sequence shown here is derived from an EMBL/GenBank/DDBJ whole genome shotgun (WGS) entry which is preliminary data.</text>
</comment>
<evidence type="ECO:0000256" key="1">
    <source>
        <dbReference type="SAM" id="Coils"/>
    </source>
</evidence>
<evidence type="ECO:0000313" key="4">
    <source>
        <dbReference type="Proteomes" id="UP001054945"/>
    </source>
</evidence>
<dbReference type="AlphaFoldDB" id="A0AAV4U9D8"/>
<sequence>MMFVNAVPFGLARLQSNVSKTVLNIAESCRVVDNNDMRILPRLKSPLKRTSTTNSSMLKKRNKRFHNRQSARASSEKIKLQKDFLDQMLLDINMEKMRLFLENEDLKQKCSLLEEENHFLQLQLQASQSSQNKKNQMCEETFNSSRSSEQLSTETIDCIPSFENVLHFEQLDKISDASNWNDETDVFIASISQDIITQPEGIDVNAVARIIDHEEIIYCDEAEISDVEMEISFPEPYTFDNLYEDSEDEMSFYF</sequence>
<proteinExistence type="predicted"/>
<name>A0AAV4U9D8_CAEEX</name>
<dbReference type="EMBL" id="BPLR01012506">
    <property type="protein sequence ID" value="GIY54347.1"/>
    <property type="molecule type" value="Genomic_DNA"/>
</dbReference>
<keyword evidence="4" id="KW-1185">Reference proteome</keyword>
<reference evidence="3 4" key="1">
    <citation type="submission" date="2021-06" db="EMBL/GenBank/DDBJ databases">
        <title>Caerostris extrusa draft genome.</title>
        <authorList>
            <person name="Kono N."/>
            <person name="Arakawa K."/>
        </authorList>
    </citation>
    <scope>NUCLEOTIDE SEQUENCE [LARGE SCALE GENOMIC DNA]</scope>
</reference>
<evidence type="ECO:0000313" key="3">
    <source>
        <dbReference type="EMBL" id="GIY54347.1"/>
    </source>
</evidence>
<organism evidence="3 4">
    <name type="scientific">Caerostris extrusa</name>
    <name type="common">Bark spider</name>
    <name type="synonym">Caerostris bankana</name>
    <dbReference type="NCBI Taxonomy" id="172846"/>
    <lineage>
        <taxon>Eukaryota</taxon>
        <taxon>Metazoa</taxon>
        <taxon>Ecdysozoa</taxon>
        <taxon>Arthropoda</taxon>
        <taxon>Chelicerata</taxon>
        <taxon>Arachnida</taxon>
        <taxon>Araneae</taxon>
        <taxon>Araneomorphae</taxon>
        <taxon>Entelegynae</taxon>
        <taxon>Araneoidea</taxon>
        <taxon>Araneidae</taxon>
        <taxon>Caerostris</taxon>
    </lineage>
</organism>
<feature type="region of interest" description="Disordered" evidence="2">
    <location>
        <begin position="48"/>
        <end position="74"/>
    </location>
</feature>
<dbReference type="Proteomes" id="UP001054945">
    <property type="component" value="Unassembled WGS sequence"/>
</dbReference>
<evidence type="ECO:0008006" key="5">
    <source>
        <dbReference type="Google" id="ProtNLM"/>
    </source>
</evidence>
<feature type="coiled-coil region" evidence="1">
    <location>
        <begin position="96"/>
        <end position="123"/>
    </location>
</feature>
<accession>A0AAV4U9D8</accession>